<dbReference type="Proteomes" id="UP000324517">
    <property type="component" value="Unassembled WGS sequence"/>
</dbReference>
<comment type="caution">
    <text evidence="2">The sequence shown here is derived from an EMBL/GenBank/DDBJ whole genome shotgun (WGS) entry which is preliminary data.</text>
</comment>
<evidence type="ECO:0000259" key="1">
    <source>
        <dbReference type="Pfam" id="PF09204"/>
    </source>
</evidence>
<dbReference type="InterPro" id="IPR036471">
    <property type="entry name" value="Colicin_D_sf"/>
</dbReference>
<reference evidence="2 3" key="1">
    <citation type="submission" date="2019-08" db="EMBL/GenBank/DDBJ databases">
        <title>Bacillus genomes from the desert of Cuatro Cienegas, Coahuila.</title>
        <authorList>
            <person name="Olmedo-Alvarez G."/>
        </authorList>
    </citation>
    <scope>NUCLEOTIDE SEQUENCE [LARGE SCALE GENOMIC DNA]</scope>
    <source>
        <strain evidence="2 3">CH98b_3T</strain>
    </source>
</reference>
<proteinExistence type="predicted"/>
<dbReference type="Pfam" id="PF09204">
    <property type="entry name" value="Colicin_immun"/>
    <property type="match status" value="1"/>
</dbReference>
<dbReference type="OrthoDB" id="2885372at2"/>
<protein>
    <recommendedName>
        <fullName evidence="1">Colicin D immunity protein domain-containing protein</fullName>
    </recommendedName>
</protein>
<dbReference type="Gene3D" id="1.20.120.650">
    <property type="entry name" value="Colicin D"/>
    <property type="match status" value="1"/>
</dbReference>
<feature type="domain" description="Colicin D immunity protein" evidence="1">
    <location>
        <begin position="5"/>
        <end position="86"/>
    </location>
</feature>
<dbReference type="GO" id="GO:0030153">
    <property type="term" value="P:bacteriocin immunity"/>
    <property type="evidence" value="ECO:0007669"/>
    <property type="project" value="InterPro"/>
</dbReference>
<evidence type="ECO:0000313" key="3">
    <source>
        <dbReference type="Proteomes" id="UP000324517"/>
    </source>
</evidence>
<gene>
    <name evidence="2" type="ORF">FZC75_11235</name>
</gene>
<evidence type="ECO:0000313" key="2">
    <source>
        <dbReference type="EMBL" id="TYS71731.1"/>
    </source>
</evidence>
<organism evidence="2 3">
    <name type="scientific">Sutcliffiella horikoshii</name>
    <dbReference type="NCBI Taxonomy" id="79883"/>
    <lineage>
        <taxon>Bacteria</taxon>
        <taxon>Bacillati</taxon>
        <taxon>Bacillota</taxon>
        <taxon>Bacilli</taxon>
        <taxon>Bacillales</taxon>
        <taxon>Bacillaceae</taxon>
        <taxon>Sutcliffiella</taxon>
    </lineage>
</organism>
<dbReference type="GO" id="GO:0015643">
    <property type="term" value="F:toxic substance binding"/>
    <property type="evidence" value="ECO:0007669"/>
    <property type="project" value="InterPro"/>
</dbReference>
<dbReference type="EMBL" id="VTET01000005">
    <property type="protein sequence ID" value="TYS71731.1"/>
    <property type="molecule type" value="Genomic_DNA"/>
</dbReference>
<accession>A0A5D4TA12</accession>
<dbReference type="RefSeq" id="WP_148979387.1">
    <property type="nucleotide sequence ID" value="NZ_JBNILM010000007.1"/>
</dbReference>
<sequence>MFAYKYKKLIEDFIDGVISVEDFERDYLKTFKNETERMDNTLFEILNGVFEAVDCYWHECLPGQETAFEISEQQLRKEVSEALVKLNSLLNNP</sequence>
<dbReference type="AlphaFoldDB" id="A0A5D4TA12"/>
<name>A0A5D4TA12_9BACI</name>
<dbReference type="InterPro" id="IPR015287">
    <property type="entry name" value="Colicin_D_immunity_dom"/>
</dbReference>